<protein>
    <recommendedName>
        <fullName evidence="7">mRNA splicing factor RNA helicase</fullName>
    </recommendedName>
</protein>
<feature type="region of interest" description="Disordered" evidence="4">
    <location>
        <begin position="149"/>
        <end position="190"/>
    </location>
</feature>
<dbReference type="GO" id="GO:0000398">
    <property type="term" value="P:mRNA splicing, via spliceosome"/>
    <property type="evidence" value="ECO:0007669"/>
    <property type="project" value="TreeGrafter"/>
</dbReference>
<keyword evidence="6" id="KW-1185">Reference proteome</keyword>
<feature type="region of interest" description="Disordered" evidence="4">
    <location>
        <begin position="1"/>
        <end position="114"/>
    </location>
</feature>
<gene>
    <name evidence="5" type="ORF">CONLIGDRAFT_608787</name>
</gene>
<dbReference type="AlphaFoldDB" id="A0A1J7J6S0"/>
<dbReference type="InterPro" id="IPR010756">
    <property type="entry name" value="Tls1-like"/>
</dbReference>
<name>A0A1J7J6S0_9PEZI</name>
<evidence type="ECO:0000256" key="2">
    <source>
        <dbReference type="ARBA" id="ARBA00007643"/>
    </source>
</evidence>
<comment type="similarity">
    <text evidence="2">Belongs to the TLS1 family.</text>
</comment>
<dbReference type="OrthoDB" id="5627at2759"/>
<organism evidence="5 6">
    <name type="scientific">Coniochaeta ligniaria NRRL 30616</name>
    <dbReference type="NCBI Taxonomy" id="1408157"/>
    <lineage>
        <taxon>Eukaryota</taxon>
        <taxon>Fungi</taxon>
        <taxon>Dikarya</taxon>
        <taxon>Ascomycota</taxon>
        <taxon>Pezizomycotina</taxon>
        <taxon>Sordariomycetes</taxon>
        <taxon>Sordariomycetidae</taxon>
        <taxon>Coniochaetales</taxon>
        <taxon>Coniochaetaceae</taxon>
        <taxon>Coniochaeta</taxon>
    </lineage>
</organism>
<dbReference type="InParanoid" id="A0A1J7J6S0"/>
<evidence type="ECO:0000256" key="4">
    <source>
        <dbReference type="SAM" id="MobiDB-lite"/>
    </source>
</evidence>
<feature type="compositionally biased region" description="Basic and acidic residues" evidence="4">
    <location>
        <begin position="256"/>
        <end position="278"/>
    </location>
</feature>
<reference evidence="5 6" key="1">
    <citation type="submission" date="2016-10" db="EMBL/GenBank/DDBJ databases">
        <title>Draft genome sequence of Coniochaeta ligniaria NRRL30616, a lignocellulolytic fungus for bioabatement of inhibitors in plant biomass hydrolysates.</title>
        <authorList>
            <consortium name="DOE Joint Genome Institute"/>
            <person name="Jimenez D.J."/>
            <person name="Hector R.E."/>
            <person name="Riley R."/>
            <person name="Sun H."/>
            <person name="Grigoriev I.V."/>
            <person name="Van Elsas J.D."/>
            <person name="Nichols N.N."/>
        </authorList>
    </citation>
    <scope>NUCLEOTIDE SEQUENCE [LARGE SCALE GENOMIC DNA]</scope>
    <source>
        <strain evidence="5 6">NRRL 30616</strain>
    </source>
</reference>
<keyword evidence="3" id="KW-0539">Nucleus</keyword>
<sequence length="369" mass="40332">MESVTTQAAEPQLPSFRPGKKRRIYRHRAEDTDDAPLDASLPLTNPESRPSEDAATDGPDTEAHLPLSAIRRQPRKSRLGGVAFRAGPPRADEQHPPNTEQSLVPHDAADTNNNAVVGGIRNRFAPQTGLVGELVNKHMEEYIESELAKRHAAEARAAAAGANGGGAGGLEPIASTTADDAPGKPAGQPAMQGKLMEIDLGDEARARNVAMTERARRRALGEAVEEEEDSGASSSQRPRKVRLGRDGKPWRGRNRRNSEDVKRDQLVEEFLKENRLDVYDMPPEPPAVAGPSTGDEGADEKIAEEFRREFMDAMMQRQQRRRPATNAKPVPKGSKAAVEEVLKGPKLGGSRNQRAAMRDILLKEQERKK</sequence>
<evidence type="ECO:0000313" key="5">
    <source>
        <dbReference type="EMBL" id="OIW35478.1"/>
    </source>
</evidence>
<feature type="compositionally biased region" description="Basic and acidic residues" evidence="4">
    <location>
        <begin position="356"/>
        <end position="369"/>
    </location>
</feature>
<dbReference type="GO" id="GO:0005681">
    <property type="term" value="C:spliceosomal complex"/>
    <property type="evidence" value="ECO:0007669"/>
    <property type="project" value="TreeGrafter"/>
</dbReference>
<evidence type="ECO:0000256" key="3">
    <source>
        <dbReference type="ARBA" id="ARBA00023242"/>
    </source>
</evidence>
<dbReference type="Pfam" id="PF07052">
    <property type="entry name" value="Hep_59"/>
    <property type="match status" value="1"/>
</dbReference>
<dbReference type="Proteomes" id="UP000182658">
    <property type="component" value="Unassembled WGS sequence"/>
</dbReference>
<dbReference type="PANTHER" id="PTHR13486">
    <property type="entry name" value="TELOMERE LENGTH AND SILENCING PROTEIN 1 TLS1 FAMILY MEMBER"/>
    <property type="match status" value="1"/>
</dbReference>
<proteinExistence type="inferred from homology"/>
<dbReference type="EMBL" id="KV875093">
    <property type="protein sequence ID" value="OIW35478.1"/>
    <property type="molecule type" value="Genomic_DNA"/>
</dbReference>
<evidence type="ECO:0000313" key="6">
    <source>
        <dbReference type="Proteomes" id="UP000182658"/>
    </source>
</evidence>
<dbReference type="PANTHER" id="PTHR13486:SF2">
    <property type="entry name" value="SPLICING FACTOR C9ORF78"/>
    <property type="match status" value="1"/>
</dbReference>
<accession>A0A1J7J6S0</accession>
<evidence type="ECO:0008006" key="7">
    <source>
        <dbReference type="Google" id="ProtNLM"/>
    </source>
</evidence>
<feature type="region of interest" description="Disordered" evidence="4">
    <location>
        <begin position="210"/>
        <end position="298"/>
    </location>
</feature>
<comment type="subcellular location">
    <subcellularLocation>
        <location evidence="1">Nucleus</location>
    </subcellularLocation>
</comment>
<feature type="region of interest" description="Disordered" evidence="4">
    <location>
        <begin position="315"/>
        <end position="369"/>
    </location>
</feature>
<evidence type="ECO:0000256" key="1">
    <source>
        <dbReference type="ARBA" id="ARBA00004123"/>
    </source>
</evidence>